<comment type="caution">
    <text evidence="7">The sequence shown here is derived from an EMBL/GenBank/DDBJ whole genome shotgun (WGS) entry which is preliminary data.</text>
</comment>
<name>A0AAD2HDG5_9AGAR</name>
<dbReference type="GO" id="GO:0005634">
    <property type="term" value="C:nucleus"/>
    <property type="evidence" value="ECO:0007669"/>
    <property type="project" value="UniProtKB-SubCell"/>
</dbReference>
<gene>
    <name evidence="7" type="ORF">MYCIT1_LOCUS18606</name>
</gene>
<dbReference type="AlphaFoldDB" id="A0AAD2HDG5"/>
<dbReference type="InterPro" id="IPR038753">
    <property type="entry name" value="NFKBIL1"/>
</dbReference>
<evidence type="ECO:0000256" key="1">
    <source>
        <dbReference type="ARBA" id="ARBA00004123"/>
    </source>
</evidence>
<protein>
    <submittedName>
        <fullName evidence="7">Uncharacterized protein</fullName>
    </submittedName>
</protein>
<dbReference type="PANTHER" id="PTHR15263:SF1">
    <property type="entry name" value="NF-KAPPA-B INHIBITOR-LIKE PROTEIN 1"/>
    <property type="match status" value="1"/>
</dbReference>
<keyword evidence="2" id="KW-0597">Phosphoprotein</keyword>
<accession>A0AAD2HDG5</accession>
<evidence type="ECO:0000313" key="8">
    <source>
        <dbReference type="Proteomes" id="UP001295794"/>
    </source>
</evidence>
<keyword evidence="3" id="KW-0677">Repeat</keyword>
<keyword evidence="5" id="KW-0539">Nucleus</keyword>
<evidence type="ECO:0000256" key="4">
    <source>
        <dbReference type="ARBA" id="ARBA00023043"/>
    </source>
</evidence>
<keyword evidence="4" id="KW-0040">ANK repeat</keyword>
<keyword evidence="8" id="KW-1185">Reference proteome</keyword>
<evidence type="ECO:0000256" key="3">
    <source>
        <dbReference type="ARBA" id="ARBA00022737"/>
    </source>
</evidence>
<evidence type="ECO:0000313" key="7">
    <source>
        <dbReference type="EMBL" id="CAK5272735.1"/>
    </source>
</evidence>
<feature type="region of interest" description="Disordered" evidence="6">
    <location>
        <begin position="1"/>
        <end position="80"/>
    </location>
</feature>
<evidence type="ECO:0000256" key="6">
    <source>
        <dbReference type="SAM" id="MobiDB-lite"/>
    </source>
</evidence>
<comment type="subcellular location">
    <subcellularLocation>
        <location evidence="1">Nucleus</location>
    </subcellularLocation>
</comment>
<dbReference type="EMBL" id="CAVNYO010000185">
    <property type="protein sequence ID" value="CAK5272735.1"/>
    <property type="molecule type" value="Genomic_DNA"/>
</dbReference>
<proteinExistence type="predicted"/>
<reference evidence="7" key="1">
    <citation type="submission" date="2023-11" db="EMBL/GenBank/DDBJ databases">
        <authorList>
            <person name="De Vega J J."/>
            <person name="De Vega J J."/>
        </authorList>
    </citation>
    <scope>NUCLEOTIDE SEQUENCE</scope>
</reference>
<dbReference type="GO" id="GO:0043124">
    <property type="term" value="P:negative regulation of canonical NF-kappaB signal transduction"/>
    <property type="evidence" value="ECO:0007669"/>
    <property type="project" value="InterPro"/>
</dbReference>
<organism evidence="7 8">
    <name type="scientific">Mycena citricolor</name>
    <dbReference type="NCBI Taxonomy" id="2018698"/>
    <lineage>
        <taxon>Eukaryota</taxon>
        <taxon>Fungi</taxon>
        <taxon>Dikarya</taxon>
        <taxon>Basidiomycota</taxon>
        <taxon>Agaricomycotina</taxon>
        <taxon>Agaricomycetes</taxon>
        <taxon>Agaricomycetidae</taxon>
        <taxon>Agaricales</taxon>
        <taxon>Marasmiineae</taxon>
        <taxon>Mycenaceae</taxon>
        <taxon>Mycena</taxon>
    </lineage>
</organism>
<evidence type="ECO:0000256" key="5">
    <source>
        <dbReference type="ARBA" id="ARBA00023242"/>
    </source>
</evidence>
<dbReference type="Proteomes" id="UP001295794">
    <property type="component" value="Unassembled WGS sequence"/>
</dbReference>
<evidence type="ECO:0000256" key="2">
    <source>
        <dbReference type="ARBA" id="ARBA00022553"/>
    </source>
</evidence>
<dbReference type="PANTHER" id="PTHR15263">
    <property type="entry name" value="I-KAPPA-B-LIKE PROTEIN IKBL"/>
    <property type="match status" value="1"/>
</dbReference>
<sequence length="297" mass="32170">MQSAFYTPPRSGPSSPPKLSAGSPPLLFATPSPRASTKPSVPRFVAPSAQQGRTRAYLAFPPNSPPIRLPSATPSAPPRVPATAPVFASPIDNHAREREKAADDAFAAAEAHRAALHRTRMERANAEALKGEIDWVRSGGVLRDAEGNRDYARTETIREELRVAAVEKAVMERWDAYEARWAALRGSNTAAASHDQGTSMRFADVPWPVVSDGRGSVGVGDLTTEKIEEFLFASLKVRGATVTKKERIRSSLLRWHPDKMTAILSRVADEDAEIVRSGIHAVVLCLHQLNAANEAVS</sequence>